<feature type="transmembrane region" description="Helical" evidence="1">
    <location>
        <begin position="55"/>
        <end position="75"/>
    </location>
</feature>
<gene>
    <name evidence="2" type="ORF">LCGC14_3007610</name>
</gene>
<accession>A0A0F8XLX5</accession>
<keyword evidence="1" id="KW-0472">Membrane</keyword>
<name>A0A0F8XLX5_9ZZZZ</name>
<comment type="caution">
    <text evidence="2">The sequence shown here is derived from an EMBL/GenBank/DDBJ whole genome shotgun (WGS) entry which is preliminary data.</text>
</comment>
<evidence type="ECO:0000256" key="1">
    <source>
        <dbReference type="SAM" id="Phobius"/>
    </source>
</evidence>
<evidence type="ECO:0000313" key="2">
    <source>
        <dbReference type="EMBL" id="KKK62110.1"/>
    </source>
</evidence>
<feature type="transmembrane region" description="Helical" evidence="1">
    <location>
        <begin position="25"/>
        <end position="43"/>
    </location>
</feature>
<keyword evidence="1" id="KW-0812">Transmembrane</keyword>
<sequence length="106" mass="12415">MIFLSTIESFNYIVGHAHDNSFFETHLLAAMSVISGLFFIYSVREKNWYKKNFDTIYLVIGIALAIIIVELIYLPSVSWNLFWIDFIEEFLIIILLMFVIKNGRKA</sequence>
<proteinExistence type="predicted"/>
<protein>
    <submittedName>
        <fullName evidence="2">Uncharacterized protein</fullName>
    </submittedName>
</protein>
<keyword evidence="1" id="KW-1133">Transmembrane helix</keyword>
<dbReference type="EMBL" id="LAZR01062153">
    <property type="protein sequence ID" value="KKK62110.1"/>
    <property type="molecule type" value="Genomic_DNA"/>
</dbReference>
<reference evidence="2" key="1">
    <citation type="journal article" date="2015" name="Nature">
        <title>Complex archaea that bridge the gap between prokaryotes and eukaryotes.</title>
        <authorList>
            <person name="Spang A."/>
            <person name="Saw J.H."/>
            <person name="Jorgensen S.L."/>
            <person name="Zaremba-Niedzwiedzka K."/>
            <person name="Martijn J."/>
            <person name="Lind A.E."/>
            <person name="van Eijk R."/>
            <person name="Schleper C."/>
            <person name="Guy L."/>
            <person name="Ettema T.J."/>
        </authorList>
    </citation>
    <scope>NUCLEOTIDE SEQUENCE</scope>
</reference>
<organism evidence="2">
    <name type="scientific">marine sediment metagenome</name>
    <dbReference type="NCBI Taxonomy" id="412755"/>
    <lineage>
        <taxon>unclassified sequences</taxon>
        <taxon>metagenomes</taxon>
        <taxon>ecological metagenomes</taxon>
    </lineage>
</organism>
<feature type="transmembrane region" description="Helical" evidence="1">
    <location>
        <begin position="81"/>
        <end position="100"/>
    </location>
</feature>
<dbReference type="AlphaFoldDB" id="A0A0F8XLX5"/>